<proteinExistence type="predicted"/>
<keyword evidence="3" id="KW-1185">Reference proteome</keyword>
<name>A0A8R1IL20_CAEJA</name>
<dbReference type="EnsemblMetazoa" id="CJA36062.1">
    <property type="protein sequence ID" value="CJA36062.1"/>
    <property type="gene ID" value="WBGene00211909"/>
</dbReference>
<dbReference type="AlphaFoldDB" id="A0A8R1IL20"/>
<dbReference type="Proteomes" id="UP000005237">
    <property type="component" value="Unassembled WGS sequence"/>
</dbReference>
<protein>
    <submittedName>
        <fullName evidence="2">Uncharacterized protein</fullName>
    </submittedName>
</protein>
<feature type="chain" id="PRO_5035885579" evidence="1">
    <location>
        <begin position="20"/>
        <end position="71"/>
    </location>
</feature>
<organism evidence="2 3">
    <name type="scientific">Caenorhabditis japonica</name>
    <dbReference type="NCBI Taxonomy" id="281687"/>
    <lineage>
        <taxon>Eukaryota</taxon>
        <taxon>Metazoa</taxon>
        <taxon>Ecdysozoa</taxon>
        <taxon>Nematoda</taxon>
        <taxon>Chromadorea</taxon>
        <taxon>Rhabditida</taxon>
        <taxon>Rhabditina</taxon>
        <taxon>Rhabditomorpha</taxon>
        <taxon>Rhabditoidea</taxon>
        <taxon>Rhabditidae</taxon>
        <taxon>Peloderinae</taxon>
        <taxon>Caenorhabditis</taxon>
    </lineage>
</organism>
<keyword evidence="1" id="KW-0732">Signal</keyword>
<reference evidence="3" key="1">
    <citation type="submission" date="2010-08" db="EMBL/GenBank/DDBJ databases">
        <authorList>
            <consortium name="Caenorhabditis japonica Sequencing Consortium"/>
            <person name="Wilson R.K."/>
        </authorList>
    </citation>
    <scope>NUCLEOTIDE SEQUENCE [LARGE SCALE GENOMIC DNA]</scope>
    <source>
        <strain evidence="3">DF5081</strain>
    </source>
</reference>
<evidence type="ECO:0000313" key="3">
    <source>
        <dbReference type="Proteomes" id="UP000005237"/>
    </source>
</evidence>
<reference evidence="2" key="2">
    <citation type="submission" date="2022-06" db="UniProtKB">
        <authorList>
            <consortium name="EnsemblMetazoa"/>
        </authorList>
    </citation>
    <scope>IDENTIFICATION</scope>
    <source>
        <strain evidence="2">DF5081</strain>
    </source>
</reference>
<evidence type="ECO:0000313" key="2">
    <source>
        <dbReference type="EnsemblMetazoa" id="CJA36062.1"/>
    </source>
</evidence>
<accession>A0A8R1IL20</accession>
<feature type="signal peptide" evidence="1">
    <location>
        <begin position="1"/>
        <end position="19"/>
    </location>
</feature>
<evidence type="ECO:0000256" key="1">
    <source>
        <dbReference type="SAM" id="SignalP"/>
    </source>
</evidence>
<sequence length="71" mass="8150">MSSLYHLLVLLLLAFVTTAVIVQDQPLDPLEQNDQSDEFISVPLERQARAGISFKPAHNFMARFRMYSGRR</sequence>